<accession>V5RJI1</accession>
<dbReference type="PATRIC" id="fig|1276258.3.peg.800"/>
<gene>
    <name evidence="1" type="ORF">SAPIS_v1c07780</name>
</gene>
<evidence type="ECO:0008006" key="3">
    <source>
        <dbReference type="Google" id="ProtNLM"/>
    </source>
</evidence>
<reference evidence="1 2" key="1">
    <citation type="journal article" date="2014" name="Genome Announc.">
        <title>Complete Genome Sequence of Spiroplasma apis B31T (ATCC 33834), a Bacterium Associated with May Disease of Honeybees (Apis mellifera).</title>
        <authorList>
            <person name="Ku C."/>
            <person name="Lo W.S."/>
            <person name="Chen L.L."/>
            <person name="Kuo C.H."/>
        </authorList>
    </citation>
    <scope>NUCLEOTIDE SEQUENCE [LARGE SCALE GENOMIC DNA]</scope>
    <source>
        <strain evidence="1">B31</strain>
    </source>
</reference>
<evidence type="ECO:0000313" key="1">
    <source>
        <dbReference type="EMBL" id="AHB36623.1"/>
    </source>
</evidence>
<proteinExistence type="predicted"/>
<dbReference type="KEGG" id="sapi:SAPIS_v1c07780"/>
<sequence>MRGIYLNITKQFKLEIIRKSSNNIDKINTSAQALGWSKRHAYRKLKDYIDIGAKAFIFKNIGK</sequence>
<organism evidence="1 2">
    <name type="scientific">Spiroplasma apis B31</name>
    <dbReference type="NCBI Taxonomy" id="1276258"/>
    <lineage>
        <taxon>Bacteria</taxon>
        <taxon>Bacillati</taxon>
        <taxon>Mycoplasmatota</taxon>
        <taxon>Mollicutes</taxon>
        <taxon>Entomoplasmatales</taxon>
        <taxon>Spiroplasmataceae</taxon>
        <taxon>Spiroplasma</taxon>
    </lineage>
</organism>
<dbReference type="AlphaFoldDB" id="V5RJI1"/>
<dbReference type="EMBL" id="CP006682">
    <property type="protein sequence ID" value="AHB36623.1"/>
    <property type="molecule type" value="Genomic_DNA"/>
</dbReference>
<dbReference type="RefSeq" id="WP_023789897.1">
    <property type="nucleotide sequence ID" value="NC_022998.1"/>
</dbReference>
<dbReference type="Proteomes" id="UP000018550">
    <property type="component" value="Chromosome"/>
</dbReference>
<dbReference type="HOGENOM" id="CLU_2883633_0_0_14"/>
<name>V5RJI1_SPIAP</name>
<dbReference type="OrthoDB" id="104506at2"/>
<keyword evidence="2" id="KW-1185">Reference proteome</keyword>
<evidence type="ECO:0000313" key="2">
    <source>
        <dbReference type="Proteomes" id="UP000018550"/>
    </source>
</evidence>
<protein>
    <recommendedName>
        <fullName evidence="3">DNA binding HTH domain-containing protein</fullName>
    </recommendedName>
</protein>